<evidence type="ECO:0000313" key="3">
    <source>
        <dbReference type="Proteomes" id="UP000192445"/>
    </source>
</evidence>
<proteinExistence type="predicted"/>
<gene>
    <name evidence="2" type="ORF">B1H20_09520</name>
</gene>
<dbReference type="Proteomes" id="UP000192445">
    <property type="component" value="Chromosome"/>
</dbReference>
<evidence type="ECO:0008006" key="4">
    <source>
        <dbReference type="Google" id="ProtNLM"/>
    </source>
</evidence>
<dbReference type="InterPro" id="IPR023393">
    <property type="entry name" value="START-like_dom_sf"/>
</dbReference>
<dbReference type="SUPFAM" id="SSF55961">
    <property type="entry name" value="Bet v1-like"/>
    <property type="match status" value="2"/>
</dbReference>
<dbReference type="CDD" id="cd08861">
    <property type="entry name" value="OtcD1_ARO-CYC_like"/>
    <property type="match status" value="1"/>
</dbReference>
<protein>
    <recommendedName>
        <fullName evidence="4">Cyclase</fullName>
    </recommendedName>
</protein>
<dbReference type="EMBL" id="CP020570">
    <property type="protein sequence ID" value="ARF61614.1"/>
    <property type="molecule type" value="Genomic_DNA"/>
</dbReference>
<sequence length="339" mass="36914">MPETAFHHTSHRVDIAAPAGVVYGLVADAVRWPLFLTPTVHVEALDLEGADQRLRIWALACDDVTSWVTRRTLDPAARRIDFRQEVPGPSEPGVTGSWVVEELPEGSSRLTLRSALPASATRTTPASWLERAEHDELMALLADLKHLAERWATLDEHIVAVEETLRVDGPAELAYDFLYRIENWPAQLPRLTRLDLVEETPGIQQVRMDLLADDGRTHTAKGVRVCFPHGGRIVYKLVEPPASTVAQAGEWSVEPDASGVTLRGRHQAVLRCPDGPSDTTPDTEPRTESGTAPGTEPRTASGGDAGPEVGRALGRDSAVVLGLARRYAQSAVRVITPKP</sequence>
<name>A0A1V0U8P5_STRVN</name>
<dbReference type="Gene3D" id="3.30.530.20">
    <property type="match status" value="2"/>
</dbReference>
<evidence type="ECO:0000256" key="1">
    <source>
        <dbReference type="SAM" id="MobiDB-lite"/>
    </source>
</evidence>
<dbReference type="OrthoDB" id="3419705at2"/>
<dbReference type="RefSeq" id="WP_083192382.1">
    <property type="nucleotide sequence ID" value="NZ_CP020570.1"/>
</dbReference>
<accession>A0A1V0U8P5</accession>
<dbReference type="Pfam" id="PF10604">
    <property type="entry name" value="Polyketide_cyc2"/>
    <property type="match status" value="1"/>
</dbReference>
<dbReference type="InterPro" id="IPR019587">
    <property type="entry name" value="Polyketide_cyclase/dehydratase"/>
</dbReference>
<evidence type="ECO:0000313" key="2">
    <source>
        <dbReference type="EMBL" id="ARF61614.1"/>
    </source>
</evidence>
<reference evidence="2 3" key="1">
    <citation type="submission" date="2017-03" db="EMBL/GenBank/DDBJ databases">
        <title>Complete Genome Sequence of a natural compounds producer, Streptomyces violaceus S21.</title>
        <authorList>
            <person name="Zhong C."/>
            <person name="Zhao Z."/>
            <person name="Fu J."/>
            <person name="Zong G."/>
            <person name="Qin R."/>
            <person name="Cao G."/>
        </authorList>
    </citation>
    <scope>NUCLEOTIDE SEQUENCE [LARGE SCALE GENOMIC DNA]</scope>
    <source>
        <strain evidence="2 3">S21</strain>
    </source>
</reference>
<feature type="compositionally biased region" description="Polar residues" evidence="1">
    <location>
        <begin position="277"/>
        <end position="292"/>
    </location>
</feature>
<feature type="region of interest" description="Disordered" evidence="1">
    <location>
        <begin position="270"/>
        <end position="311"/>
    </location>
</feature>
<organism evidence="2 3">
    <name type="scientific">Streptomyces violaceoruber</name>
    <dbReference type="NCBI Taxonomy" id="1935"/>
    <lineage>
        <taxon>Bacteria</taxon>
        <taxon>Bacillati</taxon>
        <taxon>Actinomycetota</taxon>
        <taxon>Actinomycetes</taxon>
        <taxon>Kitasatosporales</taxon>
        <taxon>Streptomycetaceae</taxon>
        <taxon>Streptomyces</taxon>
        <taxon>Streptomyces violaceoruber group</taxon>
    </lineage>
</organism>
<dbReference type="AlphaFoldDB" id="A0A1V0U8P5"/>
<dbReference type="STRING" id="1935.B1H20_09520"/>
<dbReference type="KEGG" id="svu:B1H20_09520"/>